<feature type="compositionally biased region" description="Low complexity" evidence="10">
    <location>
        <begin position="549"/>
        <end position="564"/>
    </location>
</feature>
<evidence type="ECO:0000256" key="9">
    <source>
        <dbReference type="RuleBase" id="RU000688"/>
    </source>
</evidence>
<feature type="compositionally biased region" description="Basic residues" evidence="10">
    <location>
        <begin position="359"/>
        <end position="373"/>
    </location>
</feature>
<keyword evidence="7 9" id="KW-0675">Receptor</keyword>
<accession>A0A3S5A1Z8</accession>
<keyword evidence="14" id="KW-1185">Reference proteome</keyword>
<evidence type="ECO:0000256" key="7">
    <source>
        <dbReference type="ARBA" id="ARBA00023170"/>
    </source>
</evidence>
<evidence type="ECO:0000256" key="4">
    <source>
        <dbReference type="ARBA" id="ARBA00022989"/>
    </source>
</evidence>
<keyword evidence="3 9" id="KW-0812">Transmembrane</keyword>
<dbReference type="InterPro" id="IPR000276">
    <property type="entry name" value="GPCR_Rhodpsn"/>
</dbReference>
<gene>
    <name evidence="13" type="ORF">PXEA_LOCUS6292</name>
</gene>
<keyword evidence="6 11" id="KW-0472">Membrane</keyword>
<proteinExistence type="inferred from homology"/>
<dbReference type="Pfam" id="PF00001">
    <property type="entry name" value="7tm_1"/>
    <property type="match status" value="1"/>
</dbReference>
<evidence type="ECO:0000256" key="3">
    <source>
        <dbReference type="ARBA" id="ARBA00022692"/>
    </source>
</evidence>
<feature type="compositionally biased region" description="Polar residues" evidence="10">
    <location>
        <begin position="323"/>
        <end position="339"/>
    </location>
</feature>
<evidence type="ECO:0000256" key="11">
    <source>
        <dbReference type="SAM" id="Phobius"/>
    </source>
</evidence>
<keyword evidence="2" id="KW-1003">Cell membrane</keyword>
<evidence type="ECO:0000259" key="12">
    <source>
        <dbReference type="PROSITE" id="PS50262"/>
    </source>
</evidence>
<dbReference type="PROSITE" id="PS50262">
    <property type="entry name" value="G_PROTEIN_RECEP_F1_2"/>
    <property type="match status" value="1"/>
</dbReference>
<keyword evidence="4 11" id="KW-1133">Transmembrane helix</keyword>
<dbReference type="Gene3D" id="1.20.1070.10">
    <property type="entry name" value="Rhodopsin 7-helix transmembrane proteins"/>
    <property type="match status" value="1"/>
</dbReference>
<comment type="similarity">
    <text evidence="9">Belongs to the G-protein coupled receptor 1 family.</text>
</comment>
<reference evidence="13" key="1">
    <citation type="submission" date="2018-11" db="EMBL/GenBank/DDBJ databases">
        <authorList>
            <consortium name="Pathogen Informatics"/>
        </authorList>
    </citation>
    <scope>NUCLEOTIDE SEQUENCE</scope>
</reference>
<dbReference type="Proteomes" id="UP000784294">
    <property type="component" value="Unassembled WGS sequence"/>
</dbReference>
<organism evidence="13 14">
    <name type="scientific">Protopolystoma xenopodis</name>
    <dbReference type="NCBI Taxonomy" id="117903"/>
    <lineage>
        <taxon>Eukaryota</taxon>
        <taxon>Metazoa</taxon>
        <taxon>Spiralia</taxon>
        <taxon>Lophotrochozoa</taxon>
        <taxon>Platyhelminthes</taxon>
        <taxon>Monogenea</taxon>
        <taxon>Polyopisthocotylea</taxon>
        <taxon>Polystomatidea</taxon>
        <taxon>Polystomatidae</taxon>
        <taxon>Protopolystoma</taxon>
    </lineage>
</organism>
<dbReference type="SUPFAM" id="SSF81321">
    <property type="entry name" value="Family A G protein-coupled receptor-like"/>
    <property type="match status" value="1"/>
</dbReference>
<feature type="region of interest" description="Disordered" evidence="10">
    <location>
        <begin position="478"/>
        <end position="573"/>
    </location>
</feature>
<feature type="compositionally biased region" description="Polar residues" evidence="10">
    <location>
        <begin position="492"/>
        <end position="519"/>
    </location>
</feature>
<dbReference type="GO" id="GO:0071880">
    <property type="term" value="P:adenylate cyclase-activating adrenergic receptor signaling pathway"/>
    <property type="evidence" value="ECO:0007669"/>
    <property type="project" value="TreeGrafter"/>
</dbReference>
<feature type="domain" description="G-protein coupled receptors family 1 profile" evidence="12">
    <location>
        <begin position="121"/>
        <end position="313"/>
    </location>
</feature>
<name>A0A3S5A1Z8_9PLAT</name>
<feature type="transmembrane region" description="Helical" evidence="11">
    <location>
        <begin position="190"/>
        <end position="210"/>
    </location>
</feature>
<evidence type="ECO:0000313" key="14">
    <source>
        <dbReference type="Proteomes" id="UP000784294"/>
    </source>
</evidence>
<feature type="transmembrane region" description="Helical" evidence="11">
    <location>
        <begin position="156"/>
        <end position="178"/>
    </location>
</feature>
<sequence length="573" mass="61446">MFLPAATGSWGSNRFGPADETSSDEVKPEAQTEVQSLVLELVWLMCIFSTDGRSDSLFARPPLLTLPPQRTGHVALPEVMFLADTSGGLVLSKADMSNRISTSSNLTVVHGDRSNRQKDMDICLCINEMQIKNGVYLEGFMLFSWTGVELCDVSTIMDVLCCTASILHLVAIAIDRYWAVTSVDYIRRRTASPILFMIAVVWIVSTAISVPSRFHPGRSVDEVEQLVLVNGTCIINPNGVFTIFSTVGAFFLPMCFLIGIYFKIYQAASSRIRKKKFQAKLDTNHKVKPTYPRPMPVGMTSSSATSKETSTRTDGQNGGHETAATTPNSVANRSASNSPGRRLQQTVQTVPAAVAAQPVRRHPLSRAERRLRRQYFYPPYLSSESTSMSKSTSTSTSTSTSSPSPSSRSDLLCPEIGSTEVAPATKLASTPLPNRYHLPLSSSSPSSPCSSSCCSASAGRAACYDQLSVSPVVAGADAAMQSPQMPTEGEETVTSGSVETSRRTVSGSASPGDGRSTQACAPLAYPQSPRVPLLGAEEARTRAPDVDVDVNVNGDVDVDVGLGDDWPDADSVD</sequence>
<dbReference type="PANTHER" id="PTHR24248">
    <property type="entry name" value="ADRENERGIC RECEPTOR-RELATED G-PROTEIN COUPLED RECEPTOR"/>
    <property type="match status" value="1"/>
</dbReference>
<feature type="compositionally biased region" description="Low complexity" evidence="10">
    <location>
        <begin position="344"/>
        <end position="358"/>
    </location>
</feature>
<dbReference type="PRINTS" id="PR00237">
    <property type="entry name" value="GPCRRHODOPSN"/>
</dbReference>
<dbReference type="GO" id="GO:0043410">
    <property type="term" value="P:positive regulation of MAPK cascade"/>
    <property type="evidence" value="ECO:0007669"/>
    <property type="project" value="TreeGrafter"/>
</dbReference>
<dbReference type="OrthoDB" id="5957871at2759"/>
<dbReference type="GO" id="GO:0004930">
    <property type="term" value="F:G protein-coupled receptor activity"/>
    <property type="evidence" value="ECO:0007669"/>
    <property type="project" value="UniProtKB-KW"/>
</dbReference>
<evidence type="ECO:0000256" key="2">
    <source>
        <dbReference type="ARBA" id="ARBA00022475"/>
    </source>
</evidence>
<evidence type="ECO:0000313" key="13">
    <source>
        <dbReference type="EMBL" id="VEL12852.1"/>
    </source>
</evidence>
<comment type="subcellular location">
    <subcellularLocation>
        <location evidence="1">Cell membrane</location>
        <topology evidence="1">Multi-pass membrane protein</topology>
    </subcellularLocation>
</comment>
<feature type="compositionally biased region" description="Low complexity" evidence="10">
    <location>
        <begin position="382"/>
        <end position="409"/>
    </location>
</feature>
<evidence type="ECO:0000256" key="8">
    <source>
        <dbReference type="ARBA" id="ARBA00023224"/>
    </source>
</evidence>
<keyword evidence="5 9" id="KW-0297">G-protein coupled receptor</keyword>
<evidence type="ECO:0000256" key="1">
    <source>
        <dbReference type="ARBA" id="ARBA00004651"/>
    </source>
</evidence>
<dbReference type="AlphaFoldDB" id="A0A3S5A1Z8"/>
<protein>
    <recommendedName>
        <fullName evidence="12">G-protein coupled receptors family 1 profile domain-containing protein</fullName>
    </recommendedName>
</protein>
<keyword evidence="8 9" id="KW-0807">Transducer</keyword>
<comment type="caution">
    <text evidence="13">The sequence shown here is derived from an EMBL/GenBank/DDBJ whole genome shotgun (WGS) entry which is preliminary data.</text>
</comment>
<feature type="transmembrane region" description="Helical" evidence="11">
    <location>
        <begin position="240"/>
        <end position="265"/>
    </location>
</feature>
<feature type="region of interest" description="Disordered" evidence="10">
    <location>
        <begin position="1"/>
        <end position="29"/>
    </location>
</feature>
<evidence type="ECO:0000256" key="10">
    <source>
        <dbReference type="SAM" id="MobiDB-lite"/>
    </source>
</evidence>
<evidence type="ECO:0000256" key="6">
    <source>
        <dbReference type="ARBA" id="ARBA00023136"/>
    </source>
</evidence>
<feature type="region of interest" description="Disordered" evidence="10">
    <location>
        <begin position="286"/>
        <end position="413"/>
    </location>
</feature>
<dbReference type="GO" id="GO:0005886">
    <property type="term" value="C:plasma membrane"/>
    <property type="evidence" value="ECO:0007669"/>
    <property type="project" value="UniProtKB-SubCell"/>
</dbReference>
<feature type="non-terminal residue" evidence="13">
    <location>
        <position position="1"/>
    </location>
</feature>
<dbReference type="InterPro" id="IPR017452">
    <property type="entry name" value="GPCR_Rhodpsn_7TM"/>
</dbReference>
<dbReference type="EMBL" id="CAAALY010016061">
    <property type="protein sequence ID" value="VEL12852.1"/>
    <property type="molecule type" value="Genomic_DNA"/>
</dbReference>
<dbReference type="PANTHER" id="PTHR24248:SF191">
    <property type="entry name" value="5-HYDROXYTRYPTAMINE RECEPTOR 1A"/>
    <property type="match status" value="1"/>
</dbReference>
<evidence type="ECO:0000256" key="5">
    <source>
        <dbReference type="ARBA" id="ARBA00023040"/>
    </source>
</evidence>
<dbReference type="PROSITE" id="PS00237">
    <property type="entry name" value="G_PROTEIN_RECEP_F1_1"/>
    <property type="match status" value="1"/>
</dbReference>